<accession>A0A2T1AKH6</accession>
<reference evidence="2 3" key="1">
    <citation type="submission" date="2018-03" db="EMBL/GenBank/DDBJ databases">
        <title>Genomic Encyclopedia of Archaeal and Bacterial Type Strains, Phase II (KMG-II): from individual species to whole genera.</title>
        <authorList>
            <person name="Goeker M."/>
        </authorList>
    </citation>
    <scope>NUCLEOTIDE SEQUENCE [LARGE SCALE GENOMIC DNA]</scope>
    <source>
        <strain evidence="2 3">DSM 25328</strain>
    </source>
</reference>
<evidence type="ECO:0000313" key="2">
    <source>
        <dbReference type="EMBL" id="PRZ49052.1"/>
    </source>
</evidence>
<gene>
    <name evidence="2" type="ORF">CLV89_103367</name>
</gene>
<dbReference type="EMBL" id="PVUF01000003">
    <property type="protein sequence ID" value="PRZ49052.1"/>
    <property type="molecule type" value="Genomic_DNA"/>
</dbReference>
<proteinExistence type="predicted"/>
<evidence type="ECO:0000256" key="1">
    <source>
        <dbReference type="SAM" id="MobiDB-lite"/>
    </source>
</evidence>
<evidence type="ECO:0000313" key="3">
    <source>
        <dbReference type="Proteomes" id="UP000237718"/>
    </source>
</evidence>
<dbReference type="Proteomes" id="UP000237718">
    <property type="component" value="Unassembled WGS sequence"/>
</dbReference>
<comment type="caution">
    <text evidence="2">The sequence shown here is derived from an EMBL/GenBank/DDBJ whole genome shotgun (WGS) entry which is preliminary data.</text>
</comment>
<dbReference type="AlphaFoldDB" id="A0A2T1AKH6"/>
<protein>
    <submittedName>
        <fullName evidence="2">Uncharacterized protein</fullName>
    </submittedName>
</protein>
<feature type="region of interest" description="Disordered" evidence="1">
    <location>
        <begin position="31"/>
        <end position="65"/>
    </location>
</feature>
<feature type="compositionally biased region" description="Basic and acidic residues" evidence="1">
    <location>
        <begin position="49"/>
        <end position="58"/>
    </location>
</feature>
<name>A0A2T1AKH6_TRISK</name>
<organism evidence="2 3">
    <name type="scientific">Tritonibacter scottomollicae</name>
    <name type="common">Epibacterium scottomollicae</name>
    <dbReference type="NCBI Taxonomy" id="483013"/>
    <lineage>
        <taxon>Bacteria</taxon>
        <taxon>Pseudomonadati</taxon>
        <taxon>Pseudomonadota</taxon>
        <taxon>Alphaproteobacteria</taxon>
        <taxon>Rhodobacterales</taxon>
        <taxon>Paracoccaceae</taxon>
        <taxon>Tritonibacter</taxon>
    </lineage>
</organism>
<sequence length="65" mass="7453">MAEGRKIQTQEDNALYRRGEPDLVLTVVCRSRPQPKSGNRFSEQVAEPNIKENSRDQTHVCQVQN</sequence>